<dbReference type="InterPro" id="IPR038765">
    <property type="entry name" value="Papain-like_cys_pep_sf"/>
</dbReference>
<keyword evidence="9" id="KW-1185">Reference proteome</keyword>
<evidence type="ECO:0000256" key="3">
    <source>
        <dbReference type="ARBA" id="ARBA00022801"/>
    </source>
</evidence>
<accession>A0A1G9D5A0</accession>
<dbReference type="SUPFAM" id="SSF54001">
    <property type="entry name" value="Cysteine proteinases"/>
    <property type="match status" value="1"/>
</dbReference>
<dbReference type="Proteomes" id="UP000198718">
    <property type="component" value="Unassembled WGS sequence"/>
</dbReference>
<dbReference type="InterPro" id="IPR051202">
    <property type="entry name" value="Peptidase_C40"/>
</dbReference>
<evidence type="ECO:0000313" key="9">
    <source>
        <dbReference type="Proteomes" id="UP000198718"/>
    </source>
</evidence>
<evidence type="ECO:0000256" key="1">
    <source>
        <dbReference type="ARBA" id="ARBA00007074"/>
    </source>
</evidence>
<dbReference type="RefSeq" id="WP_090553228.1">
    <property type="nucleotide sequence ID" value="NZ_FNFP01000002.1"/>
</dbReference>
<evidence type="ECO:0000259" key="6">
    <source>
        <dbReference type="PROSITE" id="PS51781"/>
    </source>
</evidence>
<dbReference type="OrthoDB" id="9808890at2"/>
<dbReference type="PROSITE" id="PS51781">
    <property type="entry name" value="SH3B"/>
    <property type="match status" value="1"/>
</dbReference>
<name>A0A1G9D5A0_9FIRM</name>
<evidence type="ECO:0000256" key="4">
    <source>
        <dbReference type="ARBA" id="ARBA00022807"/>
    </source>
</evidence>
<feature type="domain" description="NlpC/P60" evidence="7">
    <location>
        <begin position="240"/>
        <end position="371"/>
    </location>
</feature>
<dbReference type="PANTHER" id="PTHR47053">
    <property type="entry name" value="MUREIN DD-ENDOPEPTIDASE MEPH-RELATED"/>
    <property type="match status" value="1"/>
</dbReference>
<dbReference type="PROSITE" id="PS51935">
    <property type="entry name" value="NLPC_P60"/>
    <property type="match status" value="1"/>
</dbReference>
<dbReference type="SUPFAM" id="SSF50044">
    <property type="entry name" value="SH3-domain"/>
    <property type="match status" value="1"/>
</dbReference>
<dbReference type="PANTHER" id="PTHR47053:SF1">
    <property type="entry name" value="MUREIN DD-ENDOPEPTIDASE MEPH-RELATED"/>
    <property type="match status" value="1"/>
</dbReference>
<comment type="similarity">
    <text evidence="1">Belongs to the peptidase C40 family.</text>
</comment>
<protein>
    <submittedName>
        <fullName evidence="8">Cell wall-associated hydrolase, NlpC family</fullName>
    </submittedName>
</protein>
<dbReference type="Gene3D" id="3.90.1720.10">
    <property type="entry name" value="endopeptidase domain like (from Nostoc punctiforme)"/>
    <property type="match status" value="1"/>
</dbReference>
<keyword evidence="3 8" id="KW-0378">Hydrolase</keyword>
<proteinExistence type="inferred from homology"/>
<feature type="chain" id="PRO_5038529482" evidence="5">
    <location>
        <begin position="28"/>
        <end position="371"/>
    </location>
</feature>
<gene>
    <name evidence="8" type="ORF">SAMN05660472_01648</name>
</gene>
<organism evidence="8 9">
    <name type="scientific">Natronincola ferrireducens</name>
    <dbReference type="NCBI Taxonomy" id="393762"/>
    <lineage>
        <taxon>Bacteria</taxon>
        <taxon>Bacillati</taxon>
        <taxon>Bacillota</taxon>
        <taxon>Clostridia</taxon>
        <taxon>Peptostreptococcales</taxon>
        <taxon>Natronincolaceae</taxon>
        <taxon>Natronincola</taxon>
    </lineage>
</organism>
<evidence type="ECO:0000256" key="5">
    <source>
        <dbReference type="SAM" id="SignalP"/>
    </source>
</evidence>
<sequence length="371" mass="41660">MTKLKTRNLQMLIVILMFSLLSTSFAAAENPSATIIASQGILRKSPDFAGKITETLKIGTEVSIHKQQEDWYFVKLEDNSTEGWMYKDIVLLNDKKNTIKKGVTTASILNVRSGPSTNNSIISKVPNGTETIIIQEEKEWYQVQLNNGVKGFVNANYVKLVPNYPQAIVLNDDSSVRAEASSGAPITITLNKNHTIYIKDYKDGWYHILTEDFTEGWIKSDMIELQINVSTQVSRSGSRTNTLSNIKSITEKYIGRPYRYAGNGPNSFDCSGFTYYIFNTYYKEYLQQKGINLPRTSRSQANVGTQVSRNQLQIGDLVFFNNGSSKTINHVGIYVGNNEFIHASSGGNMRVIISSLNENTYKNRYSTAVRL</sequence>
<evidence type="ECO:0000256" key="2">
    <source>
        <dbReference type="ARBA" id="ARBA00022670"/>
    </source>
</evidence>
<dbReference type="EMBL" id="FNFP01000002">
    <property type="protein sequence ID" value="SDK59051.1"/>
    <property type="molecule type" value="Genomic_DNA"/>
</dbReference>
<dbReference type="Pfam" id="PF08239">
    <property type="entry name" value="SH3_3"/>
    <property type="match status" value="3"/>
</dbReference>
<feature type="signal peptide" evidence="5">
    <location>
        <begin position="1"/>
        <end position="27"/>
    </location>
</feature>
<dbReference type="GO" id="GO:0008234">
    <property type="term" value="F:cysteine-type peptidase activity"/>
    <property type="evidence" value="ECO:0007669"/>
    <property type="project" value="UniProtKB-KW"/>
</dbReference>
<evidence type="ECO:0000313" key="8">
    <source>
        <dbReference type="EMBL" id="SDK59051.1"/>
    </source>
</evidence>
<keyword evidence="2" id="KW-0645">Protease</keyword>
<dbReference type="Gene3D" id="2.30.30.40">
    <property type="entry name" value="SH3 Domains"/>
    <property type="match status" value="3"/>
</dbReference>
<reference evidence="8 9" key="1">
    <citation type="submission" date="2016-10" db="EMBL/GenBank/DDBJ databases">
        <authorList>
            <person name="de Groot N.N."/>
        </authorList>
    </citation>
    <scope>NUCLEOTIDE SEQUENCE [LARGE SCALE GENOMIC DNA]</scope>
    <source>
        <strain evidence="8 9">DSM 18346</strain>
    </source>
</reference>
<dbReference type="InterPro" id="IPR003646">
    <property type="entry name" value="SH3-like_bac-type"/>
</dbReference>
<dbReference type="Pfam" id="PF00877">
    <property type="entry name" value="NLPC_P60"/>
    <property type="match status" value="1"/>
</dbReference>
<dbReference type="InterPro" id="IPR000064">
    <property type="entry name" value="NLP_P60_dom"/>
</dbReference>
<dbReference type="SMART" id="SM00287">
    <property type="entry name" value="SH3b"/>
    <property type="match status" value="3"/>
</dbReference>
<dbReference type="STRING" id="393762.SAMN05660472_01648"/>
<feature type="domain" description="SH3b" evidence="6">
    <location>
        <begin position="99"/>
        <end position="162"/>
    </location>
</feature>
<keyword evidence="5" id="KW-0732">Signal</keyword>
<dbReference type="AlphaFoldDB" id="A0A1G9D5A0"/>
<evidence type="ECO:0000259" key="7">
    <source>
        <dbReference type="PROSITE" id="PS51935"/>
    </source>
</evidence>
<keyword evidence="4" id="KW-0788">Thiol protease</keyword>
<dbReference type="InterPro" id="IPR036028">
    <property type="entry name" value="SH3-like_dom_sf"/>
</dbReference>
<dbReference type="GO" id="GO:0006508">
    <property type="term" value="P:proteolysis"/>
    <property type="evidence" value="ECO:0007669"/>
    <property type="project" value="UniProtKB-KW"/>
</dbReference>